<proteinExistence type="predicted"/>
<evidence type="ECO:0000313" key="3">
    <source>
        <dbReference type="Proteomes" id="UP000187203"/>
    </source>
</evidence>
<accession>A0A1R3FWP5</accession>
<protein>
    <submittedName>
        <fullName evidence="2">Uncharacterized protein</fullName>
    </submittedName>
</protein>
<dbReference type="Proteomes" id="UP000187203">
    <property type="component" value="Unassembled WGS sequence"/>
</dbReference>
<dbReference type="AlphaFoldDB" id="A0A1R3FWP5"/>
<dbReference type="EMBL" id="AWUE01024620">
    <property type="protein sequence ID" value="OMO50264.1"/>
    <property type="molecule type" value="Genomic_DNA"/>
</dbReference>
<gene>
    <name evidence="2" type="ORF">COLO4_38152</name>
</gene>
<name>A0A1R3FWP5_9ROSI</name>
<sequence>MSSSSSALCLNRKPNFLVAQPPKAHRTSPPPSTTVLELHRSSVLAQIPYVDSPRRPESKSNLSFAR</sequence>
<feature type="region of interest" description="Disordered" evidence="1">
    <location>
        <begin position="1"/>
        <end position="35"/>
    </location>
</feature>
<evidence type="ECO:0000313" key="2">
    <source>
        <dbReference type="EMBL" id="OMO50264.1"/>
    </source>
</evidence>
<organism evidence="2 3">
    <name type="scientific">Corchorus olitorius</name>
    <dbReference type="NCBI Taxonomy" id="93759"/>
    <lineage>
        <taxon>Eukaryota</taxon>
        <taxon>Viridiplantae</taxon>
        <taxon>Streptophyta</taxon>
        <taxon>Embryophyta</taxon>
        <taxon>Tracheophyta</taxon>
        <taxon>Spermatophyta</taxon>
        <taxon>Magnoliopsida</taxon>
        <taxon>eudicotyledons</taxon>
        <taxon>Gunneridae</taxon>
        <taxon>Pentapetalae</taxon>
        <taxon>rosids</taxon>
        <taxon>malvids</taxon>
        <taxon>Malvales</taxon>
        <taxon>Malvaceae</taxon>
        <taxon>Grewioideae</taxon>
        <taxon>Apeibeae</taxon>
        <taxon>Corchorus</taxon>
    </lineage>
</organism>
<evidence type="ECO:0000256" key="1">
    <source>
        <dbReference type="SAM" id="MobiDB-lite"/>
    </source>
</evidence>
<reference evidence="3" key="1">
    <citation type="submission" date="2013-09" db="EMBL/GenBank/DDBJ databases">
        <title>Corchorus olitorius genome sequencing.</title>
        <authorList>
            <person name="Alam M."/>
            <person name="Haque M.S."/>
            <person name="Islam M.S."/>
            <person name="Emdad E.M."/>
            <person name="Islam M.M."/>
            <person name="Ahmed B."/>
            <person name="Halim A."/>
            <person name="Hossen Q.M.M."/>
            <person name="Hossain M.Z."/>
            <person name="Ahmed R."/>
            <person name="Khan M.M."/>
            <person name="Islam R."/>
            <person name="Rashid M.M."/>
            <person name="Khan S.A."/>
            <person name="Rahman M.S."/>
            <person name="Alam M."/>
            <person name="Yahiya A.S."/>
            <person name="Khan M.S."/>
            <person name="Azam M.S."/>
            <person name="Haque T."/>
            <person name="Lashkar M.Z.H."/>
            <person name="Akhand A.I."/>
            <person name="Morshed G."/>
            <person name="Roy S."/>
            <person name="Uddin K.S."/>
            <person name="Rabeya T."/>
            <person name="Hossain A.S."/>
            <person name="Chowdhury A."/>
            <person name="Snigdha A.R."/>
            <person name="Mortoza M.S."/>
            <person name="Matin S.A."/>
            <person name="Hoque S.M.E."/>
            <person name="Islam M.K."/>
            <person name="Roy D.K."/>
            <person name="Haider R."/>
            <person name="Moosa M.M."/>
            <person name="Elias S.M."/>
            <person name="Hasan A.M."/>
            <person name="Jahan S."/>
            <person name="Shafiuddin M."/>
            <person name="Mahmood N."/>
            <person name="Shommy N.S."/>
        </authorList>
    </citation>
    <scope>NUCLEOTIDE SEQUENCE [LARGE SCALE GENOMIC DNA]</scope>
    <source>
        <strain evidence="3">cv. O-4</strain>
    </source>
</reference>
<comment type="caution">
    <text evidence="2">The sequence shown here is derived from an EMBL/GenBank/DDBJ whole genome shotgun (WGS) entry which is preliminary data.</text>
</comment>
<keyword evidence="3" id="KW-1185">Reference proteome</keyword>